<name>A0A0F6SFK6_9BACT</name>
<dbReference type="KEGG" id="samy:DB32_004258"/>
<evidence type="ECO:0000313" key="2">
    <source>
        <dbReference type="Proteomes" id="UP000034883"/>
    </source>
</evidence>
<dbReference type="RefSeq" id="WP_053234406.1">
    <property type="nucleotide sequence ID" value="NZ_CP011125.1"/>
</dbReference>
<dbReference type="STRING" id="927083.DB32_004258"/>
<evidence type="ECO:0000313" key="1">
    <source>
        <dbReference type="EMBL" id="AKF07109.1"/>
    </source>
</evidence>
<keyword evidence="2" id="KW-1185">Reference proteome</keyword>
<sequence length="104" mass="11560">MADKIERTLFVITGNRLADGRVVYLRGDQTWGSDFDAADQLDDAARRDELVAWAQREHKLVVTGIYAFDVGVTTSGARVLSARERLRAAGEVSVRRRLRVGVEA</sequence>
<dbReference type="InterPro" id="IPR021270">
    <property type="entry name" value="DUF2849"/>
</dbReference>
<organism evidence="1 2">
    <name type="scientific">Sandaracinus amylolyticus</name>
    <dbReference type="NCBI Taxonomy" id="927083"/>
    <lineage>
        <taxon>Bacteria</taxon>
        <taxon>Pseudomonadati</taxon>
        <taxon>Myxococcota</taxon>
        <taxon>Polyangia</taxon>
        <taxon>Polyangiales</taxon>
        <taxon>Sandaracinaceae</taxon>
        <taxon>Sandaracinus</taxon>
    </lineage>
</organism>
<proteinExistence type="predicted"/>
<gene>
    <name evidence="1" type="ORF">DB32_004258</name>
</gene>
<evidence type="ECO:0008006" key="3">
    <source>
        <dbReference type="Google" id="ProtNLM"/>
    </source>
</evidence>
<dbReference type="EMBL" id="CP011125">
    <property type="protein sequence ID" value="AKF07109.1"/>
    <property type="molecule type" value="Genomic_DNA"/>
</dbReference>
<dbReference type="Proteomes" id="UP000034883">
    <property type="component" value="Chromosome"/>
</dbReference>
<reference evidence="1 2" key="1">
    <citation type="submission" date="2015-03" db="EMBL/GenBank/DDBJ databases">
        <title>Genome assembly of Sandaracinus amylolyticus DSM 53668.</title>
        <authorList>
            <person name="Sharma G."/>
            <person name="Subramanian S."/>
        </authorList>
    </citation>
    <scope>NUCLEOTIDE SEQUENCE [LARGE SCALE GENOMIC DNA]</scope>
    <source>
        <strain evidence="1 2">DSM 53668</strain>
    </source>
</reference>
<accession>A0A0F6SFK6</accession>
<dbReference type="Pfam" id="PF11011">
    <property type="entry name" value="DUF2849"/>
    <property type="match status" value="1"/>
</dbReference>
<dbReference type="AlphaFoldDB" id="A0A0F6SFK6"/>
<protein>
    <recommendedName>
        <fullName evidence="3">DUF2849 domain-containing protein</fullName>
    </recommendedName>
</protein>